<keyword evidence="4 6" id="KW-0698">rRNA processing</keyword>
<reference evidence="7" key="1">
    <citation type="submission" date="2015-12" db="EMBL/GenBank/DDBJ databases">
        <title>Update maize B73 reference genome by single molecule sequencing technologies.</title>
        <authorList>
            <consortium name="Maize Genome Sequencing Project"/>
            <person name="Ware D."/>
        </authorList>
    </citation>
    <scope>NUCLEOTIDE SEQUENCE [LARGE SCALE GENOMIC DNA]</scope>
    <source>
        <tissue evidence="7">Seedling</tissue>
    </source>
</reference>
<dbReference type="STRING" id="4577.A0A1D6HWX1"/>
<dbReference type="InterPro" id="IPR009292">
    <property type="entry name" value="RRP36"/>
</dbReference>
<dbReference type="InParanoid" id="A0A1D6HWX1"/>
<keyword evidence="3 6" id="KW-0690">Ribosome biogenesis</keyword>
<evidence type="ECO:0000256" key="3">
    <source>
        <dbReference type="ARBA" id="ARBA00022517"/>
    </source>
</evidence>
<evidence type="ECO:0000313" key="7">
    <source>
        <dbReference type="EMBL" id="ONM52716.1"/>
    </source>
</evidence>
<dbReference type="ExpressionAtlas" id="A0A1D6HWX1">
    <property type="expression patterns" value="baseline"/>
</dbReference>
<comment type="subunit">
    <text evidence="6">Associates with 90S and pre-40S pre-ribosomal particles.</text>
</comment>
<keyword evidence="5 6" id="KW-0539">Nucleus</keyword>
<evidence type="ECO:0000256" key="1">
    <source>
        <dbReference type="ARBA" id="ARBA00004604"/>
    </source>
</evidence>
<evidence type="ECO:0000256" key="2">
    <source>
        <dbReference type="ARBA" id="ARBA00009418"/>
    </source>
</evidence>
<proteinExistence type="inferred from homology"/>
<protein>
    <recommendedName>
        <fullName evidence="6">rRNA biogenesis protein RRP36</fullName>
    </recommendedName>
</protein>
<dbReference type="GO" id="GO:1990904">
    <property type="term" value="C:ribonucleoprotein complex"/>
    <property type="evidence" value="ECO:0007669"/>
    <property type="project" value="UniProtKB-KW"/>
</dbReference>
<sequence length="157" mass="17371">MGSSLLEKYEVVEQIDPERAMDAEVVELIDQAPTAPPTLSPTRSSARGDDFPFLLLVYSSCSAFLMCAPILNPSLSIACPCRGVGAGEGIIDIMTLESGLREDTHPMGAELRESKLMNKYNELKEAGKLDGFMERRRRKNASKDHLYMPYRWNGDGA</sequence>
<dbReference type="PaxDb" id="4577-AC209710.4_FGP002"/>
<dbReference type="GO" id="GO:0006364">
    <property type="term" value="P:rRNA processing"/>
    <property type="evidence" value="ECO:0007669"/>
    <property type="project" value="UniProtKB-UniRule"/>
</dbReference>
<comment type="similarity">
    <text evidence="2 6">Belongs to the RRP36 family.</text>
</comment>
<accession>A0A1D6HWX1</accession>
<comment type="function">
    <text evidence="6">Component of the 90S pre-ribosome involved in the maturation of rRNAs. Required for early cleavages of the pre-RNAs in the 40S ribosomal subunit maturation pathway.</text>
</comment>
<dbReference type="PANTHER" id="PTHR21738:SF0">
    <property type="entry name" value="RIBOSOMAL RNA PROCESSING PROTEIN 36 HOMOLOG"/>
    <property type="match status" value="1"/>
</dbReference>
<dbReference type="GO" id="GO:0005730">
    <property type="term" value="C:nucleolus"/>
    <property type="evidence" value="ECO:0007669"/>
    <property type="project" value="UniProtKB-SubCell"/>
</dbReference>
<name>A0A1D6HWX1_MAIZE</name>
<organism evidence="7">
    <name type="scientific">Zea mays</name>
    <name type="common">Maize</name>
    <dbReference type="NCBI Taxonomy" id="4577"/>
    <lineage>
        <taxon>Eukaryota</taxon>
        <taxon>Viridiplantae</taxon>
        <taxon>Streptophyta</taxon>
        <taxon>Embryophyta</taxon>
        <taxon>Tracheophyta</taxon>
        <taxon>Spermatophyta</taxon>
        <taxon>Magnoliopsida</taxon>
        <taxon>Liliopsida</taxon>
        <taxon>Poales</taxon>
        <taxon>Poaceae</taxon>
        <taxon>PACMAD clade</taxon>
        <taxon>Panicoideae</taxon>
        <taxon>Andropogonodae</taxon>
        <taxon>Andropogoneae</taxon>
        <taxon>Tripsacinae</taxon>
        <taxon>Zea</taxon>
    </lineage>
</organism>
<evidence type="ECO:0000256" key="4">
    <source>
        <dbReference type="ARBA" id="ARBA00022552"/>
    </source>
</evidence>
<evidence type="ECO:0000256" key="5">
    <source>
        <dbReference type="ARBA" id="ARBA00023242"/>
    </source>
</evidence>
<evidence type="ECO:0000256" key="6">
    <source>
        <dbReference type="RuleBase" id="RU368027"/>
    </source>
</evidence>
<keyword evidence="6" id="KW-0687">Ribonucleoprotein</keyword>
<gene>
    <name evidence="7" type="ORF">ZEAMMB73_Zm00001d019332</name>
</gene>
<dbReference type="PANTHER" id="PTHR21738">
    <property type="entry name" value="RIBOSOMAL RNA PROCESSING PROTEIN 36 HOMOLOG"/>
    <property type="match status" value="1"/>
</dbReference>
<comment type="subcellular location">
    <subcellularLocation>
        <location evidence="1 6">Nucleus</location>
        <location evidence="1 6">Nucleolus</location>
    </subcellularLocation>
</comment>
<dbReference type="EMBL" id="CM007650">
    <property type="protein sequence ID" value="ONM52716.1"/>
    <property type="molecule type" value="Genomic_DNA"/>
</dbReference>
<dbReference type="Pfam" id="PF06102">
    <property type="entry name" value="RRP36"/>
    <property type="match status" value="1"/>
</dbReference>
<dbReference type="AlphaFoldDB" id="A0A1D6HWX1"/>